<evidence type="ECO:0000313" key="2">
    <source>
        <dbReference type="Proteomes" id="UP000499080"/>
    </source>
</evidence>
<comment type="caution">
    <text evidence="1">The sequence shown here is derived from an EMBL/GenBank/DDBJ whole genome shotgun (WGS) entry which is preliminary data.</text>
</comment>
<evidence type="ECO:0000313" key="1">
    <source>
        <dbReference type="EMBL" id="GBN05416.1"/>
    </source>
</evidence>
<dbReference type="AlphaFoldDB" id="A0A4Y2KVM4"/>
<name>A0A4Y2KVM4_ARAVE</name>
<accession>A0A4Y2KVM4</accession>
<dbReference type="EMBL" id="BGPR01004966">
    <property type="protein sequence ID" value="GBN05416.1"/>
    <property type="molecule type" value="Genomic_DNA"/>
</dbReference>
<keyword evidence="2" id="KW-1185">Reference proteome</keyword>
<reference evidence="1 2" key="1">
    <citation type="journal article" date="2019" name="Sci. Rep.">
        <title>Orb-weaving spider Araneus ventricosus genome elucidates the spidroin gene catalogue.</title>
        <authorList>
            <person name="Kono N."/>
            <person name="Nakamura H."/>
            <person name="Ohtoshi R."/>
            <person name="Moran D.A.P."/>
            <person name="Shinohara A."/>
            <person name="Yoshida Y."/>
            <person name="Fujiwara M."/>
            <person name="Mori M."/>
            <person name="Tomita M."/>
            <person name="Arakawa K."/>
        </authorList>
    </citation>
    <scope>NUCLEOTIDE SEQUENCE [LARGE SCALE GENOMIC DNA]</scope>
</reference>
<sequence length="313" mass="35994">MADAKNMIFRINFDNLSIIENVSEARANNFTFYLETQSGSLPKLYPKSLKEIISQKVTTTKYIEEVLITRQGKSLLKTQNHHTAKELYYIEAIIGIPIRSKIRIEDITSRFLLQNIEQDSDLYDLKEEFEAENNIKIYELRRFGSRKNANNPSDYVLVTIFGIIVPEYIKKCGKDAACEKCREGFPGQDHSCNKRTFKCINCSARRLFRPSDSESSFAEVCKKQIDQRVSKEELSNILKEHVNETQMLIQTATADQAKIFNSMFENFPKSIFSTALQKNAQSSVMKRPSTQRQGKNLRSPILLKLTKRLIPGI</sequence>
<organism evidence="1 2">
    <name type="scientific">Araneus ventricosus</name>
    <name type="common">Orbweaver spider</name>
    <name type="synonym">Epeira ventricosa</name>
    <dbReference type="NCBI Taxonomy" id="182803"/>
    <lineage>
        <taxon>Eukaryota</taxon>
        <taxon>Metazoa</taxon>
        <taxon>Ecdysozoa</taxon>
        <taxon>Arthropoda</taxon>
        <taxon>Chelicerata</taxon>
        <taxon>Arachnida</taxon>
        <taxon>Araneae</taxon>
        <taxon>Araneomorphae</taxon>
        <taxon>Entelegynae</taxon>
        <taxon>Araneoidea</taxon>
        <taxon>Araneidae</taxon>
        <taxon>Araneus</taxon>
    </lineage>
</organism>
<proteinExistence type="predicted"/>
<gene>
    <name evidence="1" type="ORF">AVEN_30811_1</name>
</gene>
<dbReference type="Proteomes" id="UP000499080">
    <property type="component" value="Unassembled WGS sequence"/>
</dbReference>
<protein>
    <submittedName>
        <fullName evidence="1">Uncharacterized protein</fullName>
    </submittedName>
</protein>